<comment type="similarity">
    <text evidence="1">Belongs to the cycloisomerase 2 family.</text>
</comment>
<comment type="caution">
    <text evidence="3">The sequence shown here is derived from an EMBL/GenBank/DDBJ whole genome shotgun (WGS) entry which is preliminary data.</text>
</comment>
<dbReference type="Proteomes" id="UP001607151">
    <property type="component" value="Unassembled WGS sequence"/>
</dbReference>
<dbReference type="InterPro" id="IPR011045">
    <property type="entry name" value="N2O_reductase_N"/>
</dbReference>
<gene>
    <name evidence="3" type="ORF">ACGRQ9_02595</name>
</gene>
<dbReference type="SUPFAM" id="SSF63825">
    <property type="entry name" value="YWTD domain"/>
    <property type="match status" value="1"/>
</dbReference>
<protein>
    <submittedName>
        <fullName evidence="3">Beta-propeller fold lactonase family protein</fullName>
    </submittedName>
</protein>
<dbReference type="InterPro" id="IPR015943">
    <property type="entry name" value="WD40/YVTN_repeat-like_dom_sf"/>
</dbReference>
<proteinExistence type="inferred from homology"/>
<evidence type="ECO:0000313" key="3">
    <source>
        <dbReference type="EMBL" id="MFH0264401.1"/>
    </source>
</evidence>
<keyword evidence="4" id="KW-1185">Reference proteome</keyword>
<dbReference type="InterPro" id="IPR019405">
    <property type="entry name" value="Lactonase_7-beta_prop"/>
</dbReference>
<dbReference type="Pfam" id="PF10282">
    <property type="entry name" value="Lactonase"/>
    <property type="match status" value="1"/>
</dbReference>
<evidence type="ECO:0000313" key="4">
    <source>
        <dbReference type="Proteomes" id="UP001607151"/>
    </source>
</evidence>
<dbReference type="SUPFAM" id="SSF50974">
    <property type="entry name" value="Nitrous oxide reductase, N-terminal domain"/>
    <property type="match status" value="1"/>
</dbReference>
<evidence type="ECO:0000256" key="1">
    <source>
        <dbReference type="ARBA" id="ARBA00005564"/>
    </source>
</evidence>
<organism evidence="3 4">
    <name type="scientific">Vibrio rumoiensis</name>
    <dbReference type="NCBI Taxonomy" id="76258"/>
    <lineage>
        <taxon>Bacteria</taxon>
        <taxon>Pseudomonadati</taxon>
        <taxon>Pseudomonadota</taxon>
        <taxon>Gammaproteobacteria</taxon>
        <taxon>Vibrionales</taxon>
        <taxon>Vibrionaceae</taxon>
        <taxon>Vibrio</taxon>
    </lineage>
</organism>
<dbReference type="Gene3D" id="2.130.10.10">
    <property type="entry name" value="YVTN repeat-like/Quinoprotein amine dehydrogenase"/>
    <property type="match status" value="1"/>
</dbReference>
<name>A0ABW7IRX4_9VIBR</name>
<dbReference type="RefSeq" id="WP_089138422.1">
    <property type="nucleotide sequence ID" value="NZ_AP018685.1"/>
</dbReference>
<evidence type="ECO:0000256" key="2">
    <source>
        <dbReference type="ARBA" id="ARBA00022526"/>
    </source>
</evidence>
<keyword evidence="2" id="KW-0313">Glucose metabolism</keyword>
<accession>A0ABW7IRX4</accession>
<keyword evidence="2" id="KW-0119">Carbohydrate metabolism</keyword>
<dbReference type="EMBL" id="JBIHSN010000002">
    <property type="protein sequence ID" value="MFH0264401.1"/>
    <property type="molecule type" value="Genomic_DNA"/>
</dbReference>
<dbReference type="PANTHER" id="PTHR30344">
    <property type="entry name" value="6-PHOSPHOGLUCONOLACTONASE-RELATED"/>
    <property type="match status" value="1"/>
</dbReference>
<reference evidence="3 4" key="1">
    <citation type="submission" date="2024-10" db="EMBL/GenBank/DDBJ databases">
        <authorList>
            <person name="Yibar A."/>
            <person name="Saticioglu I.B."/>
            <person name="Duman M."/>
            <person name="Ajmi N."/>
            <person name="Gurler F."/>
            <person name="Ay H."/>
            <person name="Onuk E."/>
            <person name="Guler S."/>
            <person name="Romalde J.L."/>
        </authorList>
    </citation>
    <scope>NUCLEOTIDE SEQUENCE [LARGE SCALE GENOMIC DNA]</scope>
    <source>
        <strain evidence="3 4">14-MA-B</strain>
    </source>
</reference>
<dbReference type="InterPro" id="IPR050282">
    <property type="entry name" value="Cycloisomerase_2"/>
</dbReference>
<dbReference type="PANTHER" id="PTHR30344:SF1">
    <property type="entry name" value="6-PHOSPHOGLUCONOLACTONASE"/>
    <property type="match status" value="1"/>
</dbReference>
<sequence>MSVVYVSCPVSHQIHVFTMALNGELDLLQVVDTGGEVQPTTISADKQYLYATIRPDFAVLSYKIESDGRLTQIGRAPLPSSGTASCLDTSGQFLLIASYAGHCVSVCRLGADGIAQTPHQVINNLTNAHCVAALNDNFILVSCLGDDLIRGYQLDLRGKLHADDAQTFQTEAGAGPRHITVHPDGEQFFVINELNGDILWYQANTRERQRDWLQVQKLSYMNQSSTFVHKAADITLSANGQFLYVTERSLNTLACFEVDYSKKELYLRFQRPTEHFPRGFCLDPSGTFLIIAGQLSHHISVEQINSATGDWQHLYRYPVGDEPMWIRML</sequence>